<keyword evidence="1" id="KW-0479">Metal-binding</keyword>
<keyword evidence="2" id="KW-0175">Coiled coil</keyword>
<dbReference type="Gene3D" id="4.10.830.40">
    <property type="match status" value="1"/>
</dbReference>
<evidence type="ECO:0000313" key="4">
    <source>
        <dbReference type="Proteomes" id="UP000694844"/>
    </source>
</evidence>
<evidence type="ECO:0000259" key="3">
    <source>
        <dbReference type="PROSITE" id="PS50119"/>
    </source>
</evidence>
<keyword evidence="4" id="KW-1185">Reference proteome</keyword>
<feature type="domain" description="B box-type" evidence="3">
    <location>
        <begin position="49"/>
        <end position="95"/>
    </location>
</feature>
<protein>
    <submittedName>
        <fullName evidence="5">Transcription intermediary factor 1-alpha-like isoform X1</fullName>
    </submittedName>
</protein>
<sequence length="353" mass="41510">MRINVVLRFIWLNEIKPYVAVYERQLYMGISMVEHKHKDTMTTYQSRAQHFVECDECEDNPAKYFCKTCPGNLCEKCKSKHKIRKITKNHEIKEFGTDDEELVDFLYCSDHKTKKIECYCDPCKTPVCTDCIVLFHNGHWVRTISSAYKEIKEEMQTQKDAIDQYFLPEYTRLLGREAKKRSELKKEANKIQNEIRSYTENIIKMVKSIGEKTVQDLHVQKKNGLRQINETSDELKKKISRLKQIEENLSDHVEGKPGITFFTPTDSNLLKEFETFPETYNYKLPTFQVGPLPSKVAVNFGALANLSIVQEEEDDSRSDMFDADEFSEFDDRYLDVERNMFSKMKKKFRALQT</sequence>
<dbReference type="GO" id="GO:0061630">
    <property type="term" value="F:ubiquitin protein ligase activity"/>
    <property type="evidence" value="ECO:0007669"/>
    <property type="project" value="TreeGrafter"/>
</dbReference>
<dbReference type="GeneID" id="111116814"/>
<keyword evidence="1" id="KW-0863">Zinc-finger</keyword>
<keyword evidence="1" id="KW-0862">Zinc</keyword>
<dbReference type="PROSITE" id="PS50119">
    <property type="entry name" value="ZF_BBOX"/>
    <property type="match status" value="2"/>
</dbReference>
<evidence type="ECO:0000256" key="2">
    <source>
        <dbReference type="SAM" id="Coils"/>
    </source>
</evidence>
<dbReference type="SMART" id="SM00336">
    <property type="entry name" value="BBOX"/>
    <property type="match status" value="2"/>
</dbReference>
<proteinExistence type="predicted"/>
<evidence type="ECO:0000313" key="5">
    <source>
        <dbReference type="RefSeq" id="XP_022311539.1"/>
    </source>
</evidence>
<dbReference type="Proteomes" id="UP000694844">
    <property type="component" value="Chromosome 10"/>
</dbReference>
<dbReference type="PANTHER" id="PTHR25462">
    <property type="entry name" value="BONUS, ISOFORM C-RELATED"/>
    <property type="match status" value="1"/>
</dbReference>
<feature type="coiled-coil region" evidence="2">
    <location>
        <begin position="174"/>
        <end position="201"/>
    </location>
</feature>
<dbReference type="RefSeq" id="XP_022311539.1">
    <property type="nucleotide sequence ID" value="XM_022455831.1"/>
</dbReference>
<dbReference type="KEGG" id="cvn:111116814"/>
<name>A0A8B8C8T5_CRAVI</name>
<dbReference type="Pfam" id="PF00643">
    <property type="entry name" value="zf-B_box"/>
    <property type="match status" value="2"/>
</dbReference>
<dbReference type="SUPFAM" id="SSF57845">
    <property type="entry name" value="B-box zinc-binding domain"/>
    <property type="match status" value="1"/>
</dbReference>
<organism evidence="4 5">
    <name type="scientific">Crassostrea virginica</name>
    <name type="common">Eastern oyster</name>
    <dbReference type="NCBI Taxonomy" id="6565"/>
    <lineage>
        <taxon>Eukaryota</taxon>
        <taxon>Metazoa</taxon>
        <taxon>Spiralia</taxon>
        <taxon>Lophotrochozoa</taxon>
        <taxon>Mollusca</taxon>
        <taxon>Bivalvia</taxon>
        <taxon>Autobranchia</taxon>
        <taxon>Pteriomorphia</taxon>
        <taxon>Ostreida</taxon>
        <taxon>Ostreoidea</taxon>
        <taxon>Ostreidae</taxon>
        <taxon>Crassostrea</taxon>
    </lineage>
</organism>
<dbReference type="Gene3D" id="3.30.160.60">
    <property type="entry name" value="Classic Zinc Finger"/>
    <property type="match status" value="1"/>
</dbReference>
<evidence type="ECO:0000256" key="1">
    <source>
        <dbReference type="PROSITE-ProRule" id="PRU00024"/>
    </source>
</evidence>
<dbReference type="InterPro" id="IPR000315">
    <property type="entry name" value="Znf_B-box"/>
</dbReference>
<dbReference type="AlphaFoldDB" id="A0A8B8C8T5"/>
<dbReference type="InterPro" id="IPR047153">
    <property type="entry name" value="TRIM45/56/19-like"/>
</dbReference>
<gene>
    <name evidence="5" type="primary">LOC111116814</name>
</gene>
<dbReference type="CDD" id="cd19757">
    <property type="entry name" value="Bbox1"/>
    <property type="match status" value="1"/>
</dbReference>
<feature type="coiled-coil region" evidence="2">
    <location>
        <begin position="225"/>
        <end position="252"/>
    </location>
</feature>
<feature type="domain" description="B box-type" evidence="3">
    <location>
        <begin position="103"/>
        <end position="144"/>
    </location>
</feature>
<dbReference type="GO" id="GO:0008270">
    <property type="term" value="F:zinc ion binding"/>
    <property type="evidence" value="ECO:0007669"/>
    <property type="project" value="UniProtKB-KW"/>
</dbReference>
<dbReference type="PANTHER" id="PTHR25462:SF305">
    <property type="entry name" value="RING-TYPE DOMAIN-CONTAINING PROTEIN"/>
    <property type="match status" value="1"/>
</dbReference>
<accession>A0A8B8C8T5</accession>
<dbReference type="OrthoDB" id="6048578at2759"/>
<dbReference type="GO" id="GO:0005654">
    <property type="term" value="C:nucleoplasm"/>
    <property type="evidence" value="ECO:0007669"/>
    <property type="project" value="TreeGrafter"/>
</dbReference>
<reference evidence="5" key="1">
    <citation type="submission" date="2025-08" db="UniProtKB">
        <authorList>
            <consortium name="RefSeq"/>
        </authorList>
    </citation>
    <scope>IDENTIFICATION</scope>
    <source>
        <tissue evidence="5">Whole sample</tissue>
    </source>
</reference>